<reference evidence="2 3" key="1">
    <citation type="submission" date="2024-10" db="EMBL/GenBank/DDBJ databases">
        <title>The Natural Products Discovery Center: Release of the First 8490 Sequenced Strains for Exploring Actinobacteria Biosynthetic Diversity.</title>
        <authorList>
            <person name="Kalkreuter E."/>
            <person name="Kautsar S.A."/>
            <person name="Yang D."/>
            <person name="Bader C.D."/>
            <person name="Teijaro C.N."/>
            <person name="Fluegel L."/>
            <person name="Davis C.M."/>
            <person name="Simpson J.R."/>
            <person name="Lauterbach L."/>
            <person name="Steele A.D."/>
            <person name="Gui C."/>
            <person name="Meng S."/>
            <person name="Li G."/>
            <person name="Viehrig K."/>
            <person name="Ye F."/>
            <person name="Su P."/>
            <person name="Kiefer A.F."/>
            <person name="Nichols A."/>
            <person name="Cepeda A.J."/>
            <person name="Yan W."/>
            <person name="Fan B."/>
            <person name="Jiang Y."/>
            <person name="Adhikari A."/>
            <person name="Zheng C.-J."/>
            <person name="Schuster L."/>
            <person name="Cowan T.M."/>
            <person name="Smanski M.J."/>
            <person name="Chevrette M.G."/>
            <person name="De Carvalho L.P.S."/>
            <person name="Shen B."/>
        </authorList>
    </citation>
    <scope>NUCLEOTIDE SEQUENCE [LARGE SCALE GENOMIC DNA]</scope>
    <source>
        <strain evidence="2 3">NPDC002173</strain>
    </source>
</reference>
<evidence type="ECO:0008006" key="4">
    <source>
        <dbReference type="Google" id="ProtNLM"/>
    </source>
</evidence>
<protein>
    <recommendedName>
        <fullName evidence="4">Holin</fullName>
    </recommendedName>
</protein>
<evidence type="ECO:0000256" key="1">
    <source>
        <dbReference type="SAM" id="Phobius"/>
    </source>
</evidence>
<name>A0ABW6SNR5_9ACTN</name>
<dbReference type="Proteomes" id="UP001602013">
    <property type="component" value="Unassembled WGS sequence"/>
</dbReference>
<sequence length="78" mass="8207">MSLSTSNKRTIRTVLQTGVGVCVALPAIVAASGIPESLPWVVVALAVAGGIARVMALDVVQRRLPSWLRTNDPGIEQQ</sequence>
<feature type="transmembrane region" description="Helical" evidence="1">
    <location>
        <begin position="40"/>
        <end position="60"/>
    </location>
</feature>
<organism evidence="2 3">
    <name type="scientific">Microtetraspora malaysiensis</name>
    <dbReference type="NCBI Taxonomy" id="161358"/>
    <lineage>
        <taxon>Bacteria</taxon>
        <taxon>Bacillati</taxon>
        <taxon>Actinomycetota</taxon>
        <taxon>Actinomycetes</taxon>
        <taxon>Streptosporangiales</taxon>
        <taxon>Streptosporangiaceae</taxon>
        <taxon>Microtetraspora</taxon>
    </lineage>
</organism>
<keyword evidence="1" id="KW-1133">Transmembrane helix</keyword>
<keyword evidence="3" id="KW-1185">Reference proteome</keyword>
<gene>
    <name evidence="2" type="ORF">ACFYXI_07820</name>
</gene>
<evidence type="ECO:0000313" key="3">
    <source>
        <dbReference type="Proteomes" id="UP001602013"/>
    </source>
</evidence>
<keyword evidence="1" id="KW-0812">Transmembrane</keyword>
<keyword evidence="1" id="KW-0472">Membrane</keyword>
<accession>A0ABW6SNR5</accession>
<dbReference type="RefSeq" id="WP_387409486.1">
    <property type="nucleotide sequence ID" value="NZ_JBIASD010000004.1"/>
</dbReference>
<evidence type="ECO:0000313" key="2">
    <source>
        <dbReference type="EMBL" id="MFF3665488.1"/>
    </source>
</evidence>
<proteinExistence type="predicted"/>
<comment type="caution">
    <text evidence="2">The sequence shown here is derived from an EMBL/GenBank/DDBJ whole genome shotgun (WGS) entry which is preliminary data.</text>
</comment>
<dbReference type="EMBL" id="JBIASD010000004">
    <property type="protein sequence ID" value="MFF3665488.1"/>
    <property type="molecule type" value="Genomic_DNA"/>
</dbReference>